<protein>
    <submittedName>
        <fullName evidence="1">Uncharacterized protein</fullName>
    </submittedName>
</protein>
<dbReference type="AlphaFoldDB" id="A0A3M7RA52"/>
<gene>
    <name evidence="1" type="ORF">BpHYR1_002403</name>
</gene>
<sequence>MCLENIRFKDYRLNEFHNLRSTKSISLFKPRLLGCLMLIDLSRLGLDLRLLNKIKRKDK</sequence>
<name>A0A3M7RA52_BRAPC</name>
<dbReference type="Proteomes" id="UP000276133">
    <property type="component" value="Unassembled WGS sequence"/>
</dbReference>
<reference evidence="1 2" key="1">
    <citation type="journal article" date="2018" name="Sci. Rep.">
        <title>Genomic signatures of local adaptation to the degree of environmental predictability in rotifers.</title>
        <authorList>
            <person name="Franch-Gras L."/>
            <person name="Hahn C."/>
            <person name="Garcia-Roger E.M."/>
            <person name="Carmona M.J."/>
            <person name="Serra M."/>
            <person name="Gomez A."/>
        </authorList>
    </citation>
    <scope>NUCLEOTIDE SEQUENCE [LARGE SCALE GENOMIC DNA]</scope>
    <source>
        <strain evidence="1">HYR1</strain>
    </source>
</reference>
<accession>A0A3M7RA52</accession>
<comment type="caution">
    <text evidence="1">The sequence shown here is derived from an EMBL/GenBank/DDBJ whole genome shotgun (WGS) entry which is preliminary data.</text>
</comment>
<organism evidence="1 2">
    <name type="scientific">Brachionus plicatilis</name>
    <name type="common">Marine rotifer</name>
    <name type="synonym">Brachionus muelleri</name>
    <dbReference type="NCBI Taxonomy" id="10195"/>
    <lineage>
        <taxon>Eukaryota</taxon>
        <taxon>Metazoa</taxon>
        <taxon>Spiralia</taxon>
        <taxon>Gnathifera</taxon>
        <taxon>Rotifera</taxon>
        <taxon>Eurotatoria</taxon>
        <taxon>Monogononta</taxon>
        <taxon>Pseudotrocha</taxon>
        <taxon>Ploima</taxon>
        <taxon>Brachionidae</taxon>
        <taxon>Brachionus</taxon>
    </lineage>
</organism>
<dbReference type="EMBL" id="REGN01003845">
    <property type="protein sequence ID" value="RNA20483.1"/>
    <property type="molecule type" value="Genomic_DNA"/>
</dbReference>
<keyword evidence="2" id="KW-1185">Reference proteome</keyword>
<evidence type="ECO:0000313" key="1">
    <source>
        <dbReference type="EMBL" id="RNA20483.1"/>
    </source>
</evidence>
<proteinExistence type="predicted"/>
<evidence type="ECO:0000313" key="2">
    <source>
        <dbReference type="Proteomes" id="UP000276133"/>
    </source>
</evidence>